<dbReference type="RefSeq" id="XP_025414901.1">
    <property type="nucleotide sequence ID" value="XM_025559116.1"/>
</dbReference>
<dbReference type="SUPFAM" id="SSF57924">
    <property type="entry name" value="Inhibitor of apoptosis (IAP) repeat"/>
    <property type="match status" value="2"/>
</dbReference>
<evidence type="ECO:0000313" key="7">
    <source>
        <dbReference type="Proteomes" id="UP000694846"/>
    </source>
</evidence>
<evidence type="ECO:0000256" key="3">
    <source>
        <dbReference type="ARBA" id="ARBA00022833"/>
    </source>
</evidence>
<dbReference type="GO" id="GO:0031398">
    <property type="term" value="P:positive regulation of protein ubiquitination"/>
    <property type="evidence" value="ECO:0007669"/>
    <property type="project" value="TreeGrafter"/>
</dbReference>
<proteinExistence type="inferred from homology"/>
<protein>
    <submittedName>
        <fullName evidence="8 9">Death-associated inhibitor of apoptosis 1-like</fullName>
    </submittedName>
</protein>
<evidence type="ECO:0000313" key="12">
    <source>
        <dbReference type="RefSeq" id="XP_025414905.1"/>
    </source>
</evidence>
<dbReference type="InterPro" id="IPR050784">
    <property type="entry name" value="IAP"/>
</dbReference>
<feature type="region of interest" description="Disordered" evidence="5">
    <location>
        <begin position="38"/>
        <end position="59"/>
    </location>
</feature>
<feature type="domain" description="RING-type" evidence="6">
    <location>
        <begin position="424"/>
        <end position="459"/>
    </location>
</feature>
<dbReference type="RefSeq" id="XP_025414905.1">
    <property type="nucleotide sequence ID" value="XM_025559120.1"/>
</dbReference>
<comment type="similarity">
    <text evidence="1">Belongs to the IAP family.</text>
</comment>
<feature type="domain" description="RING-type" evidence="6">
    <location>
        <begin position="348"/>
        <end position="386"/>
    </location>
</feature>
<dbReference type="CDD" id="cd00022">
    <property type="entry name" value="BIR"/>
    <property type="match status" value="2"/>
</dbReference>
<dbReference type="InterPro" id="IPR013083">
    <property type="entry name" value="Znf_RING/FYVE/PHD"/>
</dbReference>
<keyword evidence="2 4" id="KW-0479">Metal-binding</keyword>
<evidence type="ECO:0000313" key="10">
    <source>
        <dbReference type="RefSeq" id="XP_025414903.1"/>
    </source>
</evidence>
<dbReference type="Pfam" id="PF13920">
    <property type="entry name" value="zf-C3HC4_3"/>
    <property type="match status" value="2"/>
</dbReference>
<organism evidence="7 11">
    <name type="scientific">Sipha flava</name>
    <name type="common">yellow sugarcane aphid</name>
    <dbReference type="NCBI Taxonomy" id="143950"/>
    <lineage>
        <taxon>Eukaryota</taxon>
        <taxon>Metazoa</taxon>
        <taxon>Ecdysozoa</taxon>
        <taxon>Arthropoda</taxon>
        <taxon>Hexapoda</taxon>
        <taxon>Insecta</taxon>
        <taxon>Pterygota</taxon>
        <taxon>Neoptera</taxon>
        <taxon>Paraneoptera</taxon>
        <taxon>Hemiptera</taxon>
        <taxon>Sternorrhyncha</taxon>
        <taxon>Aphidomorpha</taxon>
        <taxon>Aphidoidea</taxon>
        <taxon>Aphididae</taxon>
        <taxon>Sipha</taxon>
    </lineage>
</organism>
<evidence type="ECO:0000256" key="4">
    <source>
        <dbReference type="PROSITE-ProRule" id="PRU00175"/>
    </source>
</evidence>
<evidence type="ECO:0000259" key="6">
    <source>
        <dbReference type="PROSITE" id="PS50089"/>
    </source>
</evidence>
<dbReference type="AlphaFoldDB" id="A0A8B8FV96"/>
<dbReference type="PANTHER" id="PTHR10044">
    <property type="entry name" value="INHIBITOR OF APOPTOSIS"/>
    <property type="match status" value="1"/>
</dbReference>
<feature type="compositionally biased region" description="Polar residues" evidence="5">
    <location>
        <begin position="46"/>
        <end position="59"/>
    </location>
</feature>
<dbReference type="GO" id="GO:0051726">
    <property type="term" value="P:regulation of cell cycle"/>
    <property type="evidence" value="ECO:0007669"/>
    <property type="project" value="TreeGrafter"/>
</dbReference>
<dbReference type="RefSeq" id="XP_025414904.1">
    <property type="nucleotide sequence ID" value="XM_025559119.1"/>
</dbReference>
<dbReference type="Gene3D" id="3.30.40.10">
    <property type="entry name" value="Zinc/RING finger domain, C3HC4 (zinc finger)"/>
    <property type="match status" value="2"/>
</dbReference>
<dbReference type="GO" id="GO:0043027">
    <property type="term" value="F:cysteine-type endopeptidase inhibitor activity involved in apoptotic process"/>
    <property type="evidence" value="ECO:0007669"/>
    <property type="project" value="TreeGrafter"/>
</dbReference>
<dbReference type="PROSITE" id="PS50143">
    <property type="entry name" value="BIR_REPEAT_2"/>
    <property type="match status" value="2"/>
</dbReference>
<dbReference type="GO" id="GO:0061630">
    <property type="term" value="F:ubiquitin protein ligase activity"/>
    <property type="evidence" value="ECO:0007669"/>
    <property type="project" value="TreeGrafter"/>
</dbReference>
<dbReference type="InterPro" id="IPR001841">
    <property type="entry name" value="Znf_RING"/>
</dbReference>
<dbReference type="GO" id="GO:0008270">
    <property type="term" value="F:zinc ion binding"/>
    <property type="evidence" value="ECO:0007669"/>
    <property type="project" value="UniProtKB-KW"/>
</dbReference>
<evidence type="ECO:0000313" key="8">
    <source>
        <dbReference type="RefSeq" id="XP_025414901.1"/>
    </source>
</evidence>
<dbReference type="Proteomes" id="UP000694846">
    <property type="component" value="Unplaced"/>
</dbReference>
<dbReference type="PROSITE" id="PS50089">
    <property type="entry name" value="ZF_RING_2"/>
    <property type="match status" value="2"/>
</dbReference>
<reference evidence="8 9" key="1">
    <citation type="submission" date="2025-04" db="UniProtKB">
        <authorList>
            <consortium name="RefSeq"/>
        </authorList>
    </citation>
    <scope>IDENTIFICATION</scope>
    <source>
        <tissue evidence="8 9">Whole body</tissue>
    </source>
</reference>
<evidence type="ECO:0000313" key="11">
    <source>
        <dbReference type="RefSeq" id="XP_025414904.1"/>
    </source>
</evidence>
<dbReference type="SMART" id="SM00238">
    <property type="entry name" value="BIR"/>
    <property type="match status" value="2"/>
</dbReference>
<dbReference type="InterPro" id="IPR001370">
    <property type="entry name" value="BIR_rpt"/>
</dbReference>
<dbReference type="GeneID" id="112686705"/>
<gene>
    <name evidence="8 9 10 11 12" type="primary">LOC112686705</name>
</gene>
<dbReference type="RefSeq" id="XP_025414902.1">
    <property type="nucleotide sequence ID" value="XM_025559117.1"/>
</dbReference>
<keyword evidence="7" id="KW-1185">Reference proteome</keyword>
<dbReference type="Gene3D" id="1.10.1170.10">
    <property type="entry name" value="Inhibitor Of Apoptosis Protein (2mihbC-IAP-1), Chain A"/>
    <property type="match status" value="2"/>
</dbReference>
<keyword evidence="2 4" id="KW-0863">Zinc-finger</keyword>
<accession>A0A8B8FV96</accession>
<dbReference type="OrthoDB" id="6113021at2759"/>
<sequence>MTPSPNHKATTHNLGNISKHVKSDIHVTNGHTINLNSCSPIPPLPTTSHPQRLTMTSGSPTWDLTRYENRLRTFFFNNGWKLQFITPEAMAEAGLYYLGKQDRVRCMFCSKEFDYWQRGDDPLVEHKRKSPQCPFFSQSSGYDVCGPFGSPIIESYRSLSIQKVQDLLNAVGIVQQITTPKHKEFTSFETRLKTFDKCQKKMKQDTHSLCEAGFFYIGDGQNDQMLCFCCSQGLKDWEDNDEPWTEHARWSPTCSYVLLCKGKTFVEEACGALKIENFNHEVLPKLIADYKMDSCYPEEIKLTLTKAYLSDKKYNNQGTTAEINLRHNHEQQQQQQHQPVDPCTIPDCLLCKICYKDEMKVAFIPCGHVIACIQCSMTLDHCAVCRQQFSMAMRVFIHKTEETAIDLPCSSSQCSDEPKDQMLCNVCHKEEMETAFIPCRHVYACVKCATDMQECPMCTESVCAFVQVYL</sequence>
<evidence type="ECO:0000256" key="5">
    <source>
        <dbReference type="SAM" id="MobiDB-lite"/>
    </source>
</evidence>
<dbReference type="RefSeq" id="XP_025414903.1">
    <property type="nucleotide sequence ID" value="XM_025559118.1"/>
</dbReference>
<dbReference type="GO" id="GO:0005737">
    <property type="term" value="C:cytoplasm"/>
    <property type="evidence" value="ECO:0007669"/>
    <property type="project" value="TreeGrafter"/>
</dbReference>
<dbReference type="GO" id="GO:0043066">
    <property type="term" value="P:negative regulation of apoptotic process"/>
    <property type="evidence" value="ECO:0007669"/>
    <property type="project" value="TreeGrafter"/>
</dbReference>
<dbReference type="GO" id="GO:0005634">
    <property type="term" value="C:nucleus"/>
    <property type="evidence" value="ECO:0007669"/>
    <property type="project" value="TreeGrafter"/>
</dbReference>
<dbReference type="PANTHER" id="PTHR10044:SF139">
    <property type="entry name" value="DEATH-ASSOCIATED INHIBITOR OF APOPTOSIS 2"/>
    <property type="match status" value="1"/>
</dbReference>
<evidence type="ECO:0000256" key="2">
    <source>
        <dbReference type="ARBA" id="ARBA00022771"/>
    </source>
</evidence>
<evidence type="ECO:0000256" key="1">
    <source>
        <dbReference type="ARBA" id="ARBA00006672"/>
    </source>
</evidence>
<evidence type="ECO:0000313" key="9">
    <source>
        <dbReference type="RefSeq" id="XP_025414902.1"/>
    </source>
</evidence>
<keyword evidence="3" id="KW-0862">Zinc</keyword>
<name>A0A8B8FV96_9HEMI</name>
<dbReference type="SMART" id="SM00184">
    <property type="entry name" value="RING"/>
    <property type="match status" value="2"/>
</dbReference>
<dbReference type="Pfam" id="PF00653">
    <property type="entry name" value="BIR"/>
    <property type="match status" value="2"/>
</dbReference>